<feature type="compositionally biased region" description="Low complexity" evidence="3">
    <location>
        <begin position="608"/>
        <end position="624"/>
    </location>
</feature>
<name>A0A1S3GYM2_LINAN</name>
<dbReference type="GO" id="GO:0003682">
    <property type="term" value="F:chromatin binding"/>
    <property type="evidence" value="ECO:0007669"/>
    <property type="project" value="InterPro"/>
</dbReference>
<feature type="compositionally biased region" description="Basic and acidic residues" evidence="3">
    <location>
        <begin position="486"/>
        <end position="518"/>
    </location>
</feature>
<proteinExistence type="predicted"/>
<dbReference type="GO" id="GO:0007389">
    <property type="term" value="P:pattern specification process"/>
    <property type="evidence" value="ECO:0007669"/>
    <property type="project" value="TreeGrafter"/>
</dbReference>
<keyword evidence="1" id="KW-0238">DNA-binding</keyword>
<evidence type="ECO:0000256" key="3">
    <source>
        <dbReference type="SAM" id="MobiDB-lite"/>
    </source>
</evidence>
<feature type="compositionally biased region" description="Basic and acidic residues" evidence="3">
    <location>
        <begin position="667"/>
        <end position="686"/>
    </location>
</feature>
<feature type="compositionally biased region" description="Polar residues" evidence="3">
    <location>
        <begin position="36"/>
        <end position="65"/>
    </location>
</feature>
<dbReference type="InParanoid" id="A0A1S3GYM2"/>
<dbReference type="PANTHER" id="PTHR21677:SF1">
    <property type="entry name" value="PROTEIN CRAMPED-LIKE"/>
    <property type="match status" value="1"/>
</dbReference>
<gene>
    <name evidence="5" type="primary">LOC106150535</name>
</gene>
<evidence type="ECO:0000256" key="1">
    <source>
        <dbReference type="ARBA" id="ARBA00023125"/>
    </source>
</evidence>
<feature type="compositionally biased region" description="Basic and acidic residues" evidence="3">
    <location>
        <begin position="12"/>
        <end position="22"/>
    </location>
</feature>
<feature type="compositionally biased region" description="Basic and acidic residues" evidence="3">
    <location>
        <begin position="409"/>
        <end position="418"/>
    </location>
</feature>
<dbReference type="GO" id="GO:0005634">
    <property type="term" value="C:nucleus"/>
    <property type="evidence" value="ECO:0007669"/>
    <property type="project" value="TreeGrafter"/>
</dbReference>
<dbReference type="STRING" id="7574.A0A1S3GYM2"/>
<dbReference type="GO" id="GO:0003677">
    <property type="term" value="F:DNA binding"/>
    <property type="evidence" value="ECO:0007669"/>
    <property type="project" value="UniProtKB-KW"/>
</dbReference>
<keyword evidence="4" id="KW-1185">Reference proteome</keyword>
<feature type="compositionally biased region" description="Basic and acidic residues" evidence="3">
    <location>
        <begin position="102"/>
        <end position="119"/>
    </location>
</feature>
<sequence length="1166" mass="127585">MVKRRRTTSGENEGKKVLDERMTVGSENVAHETRSLKTSNSTQFLDNAQDPQNQSRSLSESQPENGISEEAPSHQIATRSSTRSLKRTKKDFSPPNSPPKKPAKEPKTNTPDAKTRRPWEGWTLEDKDTFFEGLYEYGKDFDAIQNLITLKHKRKGDPVHLIKNKEQVRHFYYRTWHKISKYVHIGDEVKKATQELYGLVNYGELRKRIGGALSEKNGQKLTELIHKGTTCVKVKGKTFRLKTPVCKALKKLNNVEEETRDEEPPKVPERCVLELQPRSNAAYAHVQSQAQNPRIRMTVKLERRLGSIIEYLQKKWKPQRQLLKESFKVYDEPEPRLRIYPSLEAQHLAPVTLKPTPQNKLDLGFENYKQHILDKEAQETEKKKAGNKRQAGDVLSDDSNSATQATGSVDKEQPDKGHITNNNKNAPLSVDPKTSGASEKDKSVTMETSCLSNTQGNNLLVFNRAEDDAATSAALQCNNSSNNDNNTHKSTEKTSSENNEEQKKKTVNESNEEQRRSEVERFRNGWTLQEAENLSIAHIHLILGSPEKLVLEYEWEEPNETPHLENASLSNMLRRLVHLAMSEFTDFSKPKQPGSSSPCKCCGNVHTGGSPRNRSSQNRSPGGSTRSPSVRGGQMGKSPSTPKTSRRNTDGRSSPVSRRRTQSGGDKAADVSDKNKEDDSVFRKPADFPAPKSQSHQKNHVKGTEAQLIHTQNTQAEARNFMEQLSRLSRQDLFSQKNKMRSRMVRKPMVVQRTLLPKATVPTRHIMGLPVIHGSPSQLSTGAVPSGSFIPIIQQQQIANQNITTGGSGGSVLNPGSGSVLDGQSVIDGQSQQLMAQVQAVVSSQPLVSIFPSAVTTVQTIVGGQQGTQLVTSDSAQGQMTTDSSLGQGYRKIAPAPLVQGSASLSPLTVQALPGSSTLLHVRAESPMTVIQASSNSPGPISSSDLAPSPMLSGVSGIQAASSPVLANMLGITRTPTTTSVTTTVTSSGTMAPLNEFGLGDNVPARGNTSNFTSPPNMSSFLDISLPEAPPVAVSESADKLIDFALENVLERPSTPPMSSSTLGFQGLSSPEKWFNGEMGDISLGSLLESPLKKDVSLTSSVIPTTPLFNECSRDSIASRFDVDSTISALMNENSLDYMAKFAELAAQVSAQPETPKKGEPRQAST</sequence>
<feature type="region of interest" description="Disordered" evidence="3">
    <location>
        <begin position="475"/>
        <end position="518"/>
    </location>
</feature>
<dbReference type="KEGG" id="lak:106150535"/>
<dbReference type="Proteomes" id="UP000085678">
    <property type="component" value="Unplaced"/>
</dbReference>
<dbReference type="OrthoDB" id="515799at2759"/>
<dbReference type="RefSeq" id="XP_013378858.1">
    <property type="nucleotide sequence ID" value="XM_013523404.2"/>
</dbReference>
<feature type="region of interest" description="Disordered" evidence="3">
    <location>
        <begin position="379"/>
        <end position="450"/>
    </location>
</feature>
<evidence type="ECO:0000313" key="5">
    <source>
        <dbReference type="RefSeq" id="XP_013378858.1"/>
    </source>
</evidence>
<accession>A0A1S3GYM2</accession>
<dbReference type="PANTHER" id="PTHR21677">
    <property type="entry name" value="CRAMPED PROTEIN"/>
    <property type="match status" value="1"/>
</dbReference>
<dbReference type="InterPro" id="IPR055315">
    <property type="entry name" value="Cramped-like"/>
</dbReference>
<keyword evidence="2" id="KW-0539">Nucleus</keyword>
<feature type="compositionally biased region" description="Polar residues" evidence="3">
    <location>
        <begin position="397"/>
        <end position="407"/>
    </location>
</feature>
<dbReference type="GeneID" id="106150535"/>
<dbReference type="AlphaFoldDB" id="A0A1S3GYM2"/>
<evidence type="ECO:0000313" key="4">
    <source>
        <dbReference type="Proteomes" id="UP000085678"/>
    </source>
</evidence>
<evidence type="ECO:0000256" key="2">
    <source>
        <dbReference type="ARBA" id="ARBA00023242"/>
    </source>
</evidence>
<reference evidence="5" key="1">
    <citation type="submission" date="2025-08" db="UniProtKB">
        <authorList>
            <consortium name="RefSeq"/>
        </authorList>
    </citation>
    <scope>IDENTIFICATION</scope>
    <source>
        <tissue evidence="5">Gonads</tissue>
    </source>
</reference>
<dbReference type="Gene3D" id="1.10.10.60">
    <property type="entry name" value="Homeodomain-like"/>
    <property type="match status" value="1"/>
</dbReference>
<organism evidence="4 5">
    <name type="scientific">Lingula anatina</name>
    <name type="common">Brachiopod</name>
    <name type="synonym">Lingula unguis</name>
    <dbReference type="NCBI Taxonomy" id="7574"/>
    <lineage>
        <taxon>Eukaryota</taxon>
        <taxon>Metazoa</taxon>
        <taxon>Spiralia</taxon>
        <taxon>Lophotrochozoa</taxon>
        <taxon>Brachiopoda</taxon>
        <taxon>Linguliformea</taxon>
        <taxon>Lingulata</taxon>
        <taxon>Lingulida</taxon>
        <taxon>Linguloidea</taxon>
        <taxon>Lingulidae</taxon>
        <taxon>Lingula</taxon>
    </lineage>
</organism>
<feature type="region of interest" description="Disordered" evidence="3">
    <location>
        <begin position="1"/>
        <end position="119"/>
    </location>
</feature>
<feature type="region of interest" description="Disordered" evidence="3">
    <location>
        <begin position="605"/>
        <end position="703"/>
    </location>
</feature>
<protein>
    <submittedName>
        <fullName evidence="5">Protein cramped-like isoform X1</fullName>
    </submittedName>
</protein>